<dbReference type="FunFam" id="3.10.120.10:FF:000004">
    <property type="entry name" value="Acyl-CoA desaturase"/>
    <property type="match status" value="1"/>
</dbReference>
<keyword evidence="6 17" id="KW-0812">Transmembrane</keyword>
<keyword evidence="10 17" id="KW-1133">Transmembrane helix</keyword>
<evidence type="ECO:0000259" key="18">
    <source>
        <dbReference type="PROSITE" id="PS50255"/>
    </source>
</evidence>
<evidence type="ECO:0000256" key="6">
    <source>
        <dbReference type="ARBA" id="ARBA00022692"/>
    </source>
</evidence>
<keyword evidence="12 16" id="KW-0408">Iron</keyword>
<dbReference type="InterPro" id="IPR009160">
    <property type="entry name" value="Acyl-CoA_deSatase_haem/ster-bd"/>
</dbReference>
<keyword evidence="13 16" id="KW-0443">Lipid metabolism</keyword>
<organism evidence="19 20">
    <name type="scientific">Hyaloscypha bicolor E</name>
    <dbReference type="NCBI Taxonomy" id="1095630"/>
    <lineage>
        <taxon>Eukaryota</taxon>
        <taxon>Fungi</taxon>
        <taxon>Dikarya</taxon>
        <taxon>Ascomycota</taxon>
        <taxon>Pezizomycotina</taxon>
        <taxon>Leotiomycetes</taxon>
        <taxon>Helotiales</taxon>
        <taxon>Hyaloscyphaceae</taxon>
        <taxon>Hyaloscypha</taxon>
        <taxon>Hyaloscypha bicolor</taxon>
    </lineage>
</organism>
<comment type="function">
    <text evidence="16">Stearoyl-CoA desaturase that utilizes O(2) and electrons from reduced cytochrome b5 to introduce the first double bond into saturated fatty acyl-CoA substrates.</text>
</comment>
<dbReference type="PROSITE" id="PS50255">
    <property type="entry name" value="CYTOCHROME_B5_2"/>
    <property type="match status" value="1"/>
</dbReference>
<feature type="transmembrane region" description="Helical" evidence="17">
    <location>
        <begin position="61"/>
        <end position="80"/>
    </location>
</feature>
<comment type="similarity">
    <text evidence="2 16">Belongs to the fatty acid desaturase type 1 family.</text>
</comment>
<dbReference type="PRINTS" id="PR00363">
    <property type="entry name" value="CYTOCHROMEB5"/>
</dbReference>
<dbReference type="InterPro" id="IPR001522">
    <property type="entry name" value="FADS-1_CS"/>
</dbReference>
<dbReference type="InterPro" id="IPR005804">
    <property type="entry name" value="FA_desaturase_dom"/>
</dbReference>
<dbReference type="EC" id="1.14.19.1" evidence="16"/>
<accession>A0A2J6T353</accession>
<dbReference type="GO" id="GO:0004768">
    <property type="term" value="F:stearoyl-CoA 9-desaturase activity"/>
    <property type="evidence" value="ECO:0007669"/>
    <property type="project" value="UniProtKB-UniRule"/>
</dbReference>
<feature type="domain" description="Cytochrome b5 heme-binding" evidence="18">
    <location>
        <begin position="328"/>
        <end position="406"/>
    </location>
</feature>
<dbReference type="InParanoid" id="A0A2J6T353"/>
<evidence type="ECO:0000256" key="16">
    <source>
        <dbReference type="PIRNR" id="PIRNR000345"/>
    </source>
</evidence>
<evidence type="ECO:0000256" key="3">
    <source>
        <dbReference type="ARBA" id="ARBA00022448"/>
    </source>
</evidence>
<dbReference type="InterPro" id="IPR001199">
    <property type="entry name" value="Cyt_B5-like_heme/steroid-bd"/>
</dbReference>
<evidence type="ECO:0000313" key="20">
    <source>
        <dbReference type="Proteomes" id="UP000235371"/>
    </source>
</evidence>
<evidence type="ECO:0000256" key="11">
    <source>
        <dbReference type="ARBA" id="ARBA00023002"/>
    </source>
</evidence>
<dbReference type="Pfam" id="PF00173">
    <property type="entry name" value="Cyt-b5"/>
    <property type="match status" value="1"/>
</dbReference>
<feature type="transmembrane region" description="Helical" evidence="17">
    <location>
        <begin position="34"/>
        <end position="54"/>
    </location>
</feature>
<evidence type="ECO:0000256" key="1">
    <source>
        <dbReference type="ARBA" id="ARBA00004141"/>
    </source>
</evidence>
<feature type="transmembrane region" description="Helical" evidence="17">
    <location>
        <begin position="92"/>
        <end position="113"/>
    </location>
</feature>
<keyword evidence="7 16" id="KW-0479">Metal-binding</keyword>
<evidence type="ECO:0000313" key="19">
    <source>
        <dbReference type="EMBL" id="PMD57353.1"/>
    </source>
</evidence>
<dbReference type="PROSITE" id="PS00476">
    <property type="entry name" value="FATTY_ACID_DESATUR_1"/>
    <property type="match status" value="1"/>
</dbReference>
<dbReference type="CDD" id="cd03505">
    <property type="entry name" value="Delta9-FADS-like"/>
    <property type="match status" value="1"/>
</dbReference>
<dbReference type="PROSITE" id="PS00191">
    <property type="entry name" value="CYTOCHROME_B5_1"/>
    <property type="match status" value="1"/>
</dbReference>
<evidence type="ECO:0000256" key="13">
    <source>
        <dbReference type="ARBA" id="ARBA00023098"/>
    </source>
</evidence>
<comment type="subcellular location">
    <subcellularLocation>
        <location evidence="1">Membrane</location>
        <topology evidence="1">Multi-pass membrane protein</topology>
    </subcellularLocation>
</comment>
<protein>
    <recommendedName>
        <fullName evidence="16">Acyl-CoA desaturase</fullName>
        <ecNumber evidence="16">1.14.19.1</ecNumber>
    </recommendedName>
</protein>
<dbReference type="Proteomes" id="UP000235371">
    <property type="component" value="Unassembled WGS sequence"/>
</dbReference>
<dbReference type="Gene3D" id="3.10.120.10">
    <property type="entry name" value="Cytochrome b5-like heme/steroid binding domain"/>
    <property type="match status" value="1"/>
</dbReference>
<keyword evidence="4 16" id="KW-0444">Lipid biosynthesis</keyword>
<evidence type="ECO:0000256" key="4">
    <source>
        <dbReference type="ARBA" id="ARBA00022516"/>
    </source>
</evidence>
<dbReference type="GeneID" id="36588877"/>
<keyword evidence="9 16" id="KW-0249">Electron transport</keyword>
<dbReference type="OrthoDB" id="10260134at2759"/>
<dbReference type="GO" id="GO:0006636">
    <property type="term" value="P:unsaturated fatty acid biosynthetic process"/>
    <property type="evidence" value="ECO:0007669"/>
    <property type="project" value="UniProtKB-UniRule"/>
</dbReference>
<keyword evidence="15 16" id="KW-0275">Fatty acid biosynthesis</keyword>
<sequence length="432" mass="48607">MASPTQPRSSKGQKQPHISEQPVTLSNWYRHIDWVNVTFVAVIPFFGLIAACSAPLQWKTAVWTLIYYFLTGLGITAGYHRLWSHTSYNATLPIQLGLAALGGGAIQGSIRWWSRNHRAHHRYTDTLKDPYSVQKGILYSHMGWMVLKQDPKSIGRVDITDLNHDPVVMFQHRHFVSVALGMAFLFPCLVAGLGWGDWKGGLIYAGILRLFVVQQATFCVNSLAHWIGDQPFDDRNSPRDHVLTALVTLGEGYHNFHHEFPADYRNAIEWHQYDPTKWCIWLWKQVGLASNLKTCRRSIIEKGRVQQMQKKLDQERAKLDWGIPLEDLPLVEWDGFVQRAKDGEKLVAIGGVVHDVTVFIKDHPGGKSLILGSVGKDATGMFNGGVYLHSNAAHNLLGTMRIGVLRGGVEVESWKRRPVKDEVISSTLSYAG</sequence>
<keyword evidence="5 16" id="KW-0349">Heme</keyword>
<evidence type="ECO:0000256" key="17">
    <source>
        <dbReference type="SAM" id="Phobius"/>
    </source>
</evidence>
<dbReference type="EMBL" id="KZ613847">
    <property type="protein sequence ID" value="PMD57353.1"/>
    <property type="molecule type" value="Genomic_DNA"/>
</dbReference>
<dbReference type="InterPro" id="IPR036400">
    <property type="entry name" value="Cyt_B5-like_heme/steroid_sf"/>
</dbReference>
<dbReference type="PRINTS" id="PR00075">
    <property type="entry name" value="FACDDSATRASE"/>
</dbReference>
<evidence type="ECO:0000256" key="12">
    <source>
        <dbReference type="ARBA" id="ARBA00023004"/>
    </source>
</evidence>
<name>A0A2J6T353_9HELO</name>
<gene>
    <name evidence="19" type="ORF">K444DRAFT_615814</name>
</gene>
<dbReference type="FunCoup" id="A0A2J6T353">
    <property type="interactions" value="936"/>
</dbReference>
<evidence type="ECO:0000256" key="5">
    <source>
        <dbReference type="ARBA" id="ARBA00022617"/>
    </source>
</evidence>
<evidence type="ECO:0000256" key="9">
    <source>
        <dbReference type="ARBA" id="ARBA00022982"/>
    </source>
</evidence>
<evidence type="ECO:0000256" key="15">
    <source>
        <dbReference type="ARBA" id="ARBA00023160"/>
    </source>
</evidence>
<keyword evidence="11 16" id="KW-0560">Oxidoreductase</keyword>
<dbReference type="PANTHER" id="PTHR11351">
    <property type="entry name" value="ACYL-COA DESATURASE"/>
    <property type="match status" value="1"/>
</dbReference>
<dbReference type="PANTHER" id="PTHR11351:SF31">
    <property type="entry name" value="DESATURASE 1, ISOFORM A-RELATED"/>
    <property type="match status" value="1"/>
</dbReference>
<dbReference type="PIRSF" id="PIRSF000345">
    <property type="entry name" value="OLE1"/>
    <property type="match status" value="1"/>
</dbReference>
<proteinExistence type="inferred from homology"/>
<dbReference type="GO" id="GO:0005789">
    <property type="term" value="C:endoplasmic reticulum membrane"/>
    <property type="evidence" value="ECO:0007669"/>
    <property type="project" value="TreeGrafter"/>
</dbReference>
<dbReference type="InterPro" id="IPR015876">
    <property type="entry name" value="Acyl-CoA_DS"/>
</dbReference>
<evidence type="ECO:0000256" key="10">
    <source>
        <dbReference type="ARBA" id="ARBA00022989"/>
    </source>
</evidence>
<comment type="catalytic activity">
    <reaction evidence="16">
        <text>octadecanoyl-CoA + 2 Fe(II)-[cytochrome b5] + O2 + 2 H(+) = (9Z)-octadecenoyl-CoA + 2 Fe(III)-[cytochrome b5] + 2 H2O</text>
        <dbReference type="Rhea" id="RHEA:19721"/>
        <dbReference type="Rhea" id="RHEA-COMP:10438"/>
        <dbReference type="Rhea" id="RHEA-COMP:10439"/>
        <dbReference type="ChEBI" id="CHEBI:15377"/>
        <dbReference type="ChEBI" id="CHEBI:15378"/>
        <dbReference type="ChEBI" id="CHEBI:15379"/>
        <dbReference type="ChEBI" id="CHEBI:29033"/>
        <dbReference type="ChEBI" id="CHEBI:29034"/>
        <dbReference type="ChEBI" id="CHEBI:57387"/>
        <dbReference type="ChEBI" id="CHEBI:57394"/>
        <dbReference type="EC" id="1.14.19.1"/>
    </reaction>
</comment>
<evidence type="ECO:0000256" key="2">
    <source>
        <dbReference type="ARBA" id="ARBA00009295"/>
    </source>
</evidence>
<evidence type="ECO:0000256" key="7">
    <source>
        <dbReference type="ARBA" id="ARBA00022723"/>
    </source>
</evidence>
<dbReference type="SMART" id="SM01117">
    <property type="entry name" value="Cyt-b5"/>
    <property type="match status" value="1"/>
</dbReference>
<dbReference type="GO" id="GO:0005506">
    <property type="term" value="F:iron ion binding"/>
    <property type="evidence" value="ECO:0007669"/>
    <property type="project" value="TreeGrafter"/>
</dbReference>
<keyword evidence="14 17" id="KW-0472">Membrane</keyword>
<evidence type="ECO:0000256" key="8">
    <source>
        <dbReference type="ARBA" id="ARBA00022832"/>
    </source>
</evidence>
<keyword evidence="3 16" id="KW-0813">Transport</keyword>
<feature type="transmembrane region" description="Helical" evidence="17">
    <location>
        <begin position="175"/>
        <end position="196"/>
    </location>
</feature>
<dbReference type="RefSeq" id="XP_024734257.1">
    <property type="nucleotide sequence ID" value="XM_024880800.1"/>
</dbReference>
<keyword evidence="8 16" id="KW-0276">Fatty acid metabolism</keyword>
<dbReference type="SUPFAM" id="SSF55856">
    <property type="entry name" value="Cytochrome b5-like heme/steroid binding domain"/>
    <property type="match status" value="1"/>
</dbReference>
<comment type="cofactor">
    <cofactor evidence="16">
        <name>Fe(2+)</name>
        <dbReference type="ChEBI" id="CHEBI:29033"/>
    </cofactor>
    <text evidence="16">Expected to bind 2 Fe(2+) ions per subunit.</text>
</comment>
<reference evidence="19 20" key="1">
    <citation type="submission" date="2016-04" db="EMBL/GenBank/DDBJ databases">
        <title>A degradative enzymes factory behind the ericoid mycorrhizal symbiosis.</title>
        <authorList>
            <consortium name="DOE Joint Genome Institute"/>
            <person name="Martino E."/>
            <person name="Morin E."/>
            <person name="Grelet G."/>
            <person name="Kuo A."/>
            <person name="Kohler A."/>
            <person name="Daghino S."/>
            <person name="Barry K."/>
            <person name="Choi C."/>
            <person name="Cichocki N."/>
            <person name="Clum A."/>
            <person name="Copeland A."/>
            <person name="Hainaut M."/>
            <person name="Haridas S."/>
            <person name="Labutti K."/>
            <person name="Lindquist E."/>
            <person name="Lipzen A."/>
            <person name="Khouja H.-R."/>
            <person name="Murat C."/>
            <person name="Ohm R."/>
            <person name="Olson A."/>
            <person name="Spatafora J."/>
            <person name="Veneault-Fourrey C."/>
            <person name="Henrissat B."/>
            <person name="Grigoriev I."/>
            <person name="Martin F."/>
            <person name="Perotto S."/>
        </authorList>
    </citation>
    <scope>NUCLEOTIDE SEQUENCE [LARGE SCALE GENOMIC DNA]</scope>
    <source>
        <strain evidence="19 20">E</strain>
    </source>
</reference>
<dbReference type="AlphaFoldDB" id="A0A2J6T353"/>
<dbReference type="InterPro" id="IPR018506">
    <property type="entry name" value="Cyt_B5_heme-BS"/>
</dbReference>
<dbReference type="Pfam" id="PF00487">
    <property type="entry name" value="FA_desaturase"/>
    <property type="match status" value="1"/>
</dbReference>
<keyword evidence="20" id="KW-1185">Reference proteome</keyword>
<evidence type="ECO:0000256" key="14">
    <source>
        <dbReference type="ARBA" id="ARBA00023136"/>
    </source>
</evidence>
<dbReference type="GO" id="GO:0020037">
    <property type="term" value="F:heme binding"/>
    <property type="evidence" value="ECO:0007669"/>
    <property type="project" value="InterPro"/>
</dbReference>
<dbReference type="STRING" id="1095630.A0A2J6T353"/>